<evidence type="ECO:0000256" key="1">
    <source>
        <dbReference type="SAM" id="MobiDB-lite"/>
    </source>
</evidence>
<evidence type="ECO:0000313" key="4">
    <source>
        <dbReference type="Proteomes" id="UP000292082"/>
    </source>
</evidence>
<keyword evidence="4" id="KW-1185">Reference proteome</keyword>
<dbReference type="AlphaFoldDB" id="A0A4Q9Q1G1"/>
<organism evidence="3 4">
    <name type="scientific">Dichomitus squalens</name>
    <dbReference type="NCBI Taxonomy" id="114155"/>
    <lineage>
        <taxon>Eukaryota</taxon>
        <taxon>Fungi</taxon>
        <taxon>Dikarya</taxon>
        <taxon>Basidiomycota</taxon>
        <taxon>Agaricomycotina</taxon>
        <taxon>Agaricomycetes</taxon>
        <taxon>Polyporales</taxon>
        <taxon>Polyporaceae</taxon>
        <taxon>Dichomitus</taxon>
    </lineage>
</organism>
<gene>
    <name evidence="3" type="ORF">BD310DRAFT_251324</name>
    <name evidence="2" type="ORF">BD311DRAFT_187879</name>
</gene>
<dbReference type="Proteomes" id="UP000292082">
    <property type="component" value="Unassembled WGS sequence"/>
</dbReference>
<dbReference type="EMBL" id="ML143404">
    <property type="protein sequence ID" value="TBU30727.1"/>
    <property type="molecule type" value="Genomic_DNA"/>
</dbReference>
<protein>
    <submittedName>
        <fullName evidence="3">Uncharacterized protein</fullName>
    </submittedName>
</protein>
<sequence>MCADVAYGSRMHGAEGSRRLARSPVNRRTNTRSPCGPTVTPPAPSTDGRASPPTRPAGRGAHAVLGTGFKLIPHASAVPGAGGMPERARTHPWRDAVCIRQRMCAVGRPAGDDIVCRCQCANVLLATKEARTLEDCRTGERRSWGFLCLSA</sequence>
<proteinExistence type="predicted"/>
<reference evidence="3 4" key="1">
    <citation type="submission" date="2019-01" db="EMBL/GenBank/DDBJ databases">
        <title>Draft genome sequences of three monokaryotic isolates of the white-rot basidiomycete fungus Dichomitus squalens.</title>
        <authorList>
            <consortium name="DOE Joint Genome Institute"/>
            <person name="Lopez S.C."/>
            <person name="Andreopoulos B."/>
            <person name="Pangilinan J."/>
            <person name="Lipzen A."/>
            <person name="Riley R."/>
            <person name="Ahrendt S."/>
            <person name="Ng V."/>
            <person name="Barry K."/>
            <person name="Daum C."/>
            <person name="Grigoriev I.V."/>
            <person name="Hilden K.S."/>
            <person name="Makela M.R."/>
            <person name="de Vries R.P."/>
        </authorList>
    </citation>
    <scope>NUCLEOTIDE SEQUENCE [LARGE SCALE GENOMIC DNA]</scope>
    <source>
        <strain evidence="3 4">CBS 464.89</strain>
        <strain evidence="2">OM18370.1</strain>
    </source>
</reference>
<accession>A0A4Q9Q1G1</accession>
<evidence type="ECO:0000313" key="2">
    <source>
        <dbReference type="EMBL" id="TBU30727.1"/>
    </source>
</evidence>
<feature type="region of interest" description="Disordered" evidence="1">
    <location>
        <begin position="1"/>
        <end position="63"/>
    </location>
</feature>
<dbReference type="EMBL" id="ML145101">
    <property type="protein sequence ID" value="TBU60909.1"/>
    <property type="molecule type" value="Genomic_DNA"/>
</dbReference>
<evidence type="ECO:0000313" key="3">
    <source>
        <dbReference type="EMBL" id="TBU60909.1"/>
    </source>
</evidence>
<name>A0A4Q9Q1G1_9APHY</name>
<dbReference type="Proteomes" id="UP000292957">
    <property type="component" value="Unassembled WGS sequence"/>
</dbReference>